<keyword evidence="1" id="KW-0597">Phosphoprotein</keyword>
<evidence type="ECO:0000256" key="2">
    <source>
        <dbReference type="SAM" id="MobiDB-lite"/>
    </source>
</evidence>
<evidence type="ECO:0000259" key="3">
    <source>
        <dbReference type="PROSITE" id="PS50110"/>
    </source>
</evidence>
<name>A0A2M7FZ63_9BACT</name>
<dbReference type="InterPro" id="IPR011006">
    <property type="entry name" value="CheY-like_superfamily"/>
</dbReference>
<organism evidence="4 5">
    <name type="scientific">bacterium (Candidatus Blackallbacteria) CG17_big_fil_post_rev_8_21_14_2_50_48_46</name>
    <dbReference type="NCBI Taxonomy" id="2014261"/>
    <lineage>
        <taxon>Bacteria</taxon>
        <taxon>Candidatus Blackallbacteria</taxon>
    </lineage>
</organism>
<evidence type="ECO:0000256" key="1">
    <source>
        <dbReference type="PROSITE-ProRule" id="PRU00169"/>
    </source>
</evidence>
<feature type="domain" description="Response regulatory" evidence="3">
    <location>
        <begin position="368"/>
        <end position="482"/>
    </location>
</feature>
<feature type="region of interest" description="Disordered" evidence="2">
    <location>
        <begin position="177"/>
        <end position="207"/>
    </location>
</feature>
<sequence>MFFGGSKLKLRIEELEKEFQTEKKKVEELSSEKVALKAQKDEVETEIQALKQKVSQLNQQLDQSKTDREFQLKTHQDLQQKYAQLQKTVQELELKNLKFLDADSKIKKAEDSAQKYKDEQDRLSLRLKQSESDLQGAQADLETLSQKHKELQDQYQKIKPELEKLKKLHEENQRLKEEVQKLKQKSLSDNSTVKAAPAPVEPKSPQGFTGKVDDITLFDLLQMLVNAHKNQIVNFKDRATAKDGQIYVRNGEIIHSEFAHLKGLQAFLLIMSSKHGSFSVSAWKEPTEETIQMPAANLFMEVARVMDEREAYLNNLEVPVGSIENMSEEEVLAAAKKIENTIQIGKSLVKSVAGNIVSDEPMKQAIQKILVVDDSATILSIIKKYLLSQGYTTSTCTSAKDGIALMQKEEFDLVITDLDMPEINGVEFFLWIKGNKPQTQVIMMTAFGSEDIREFANSVGILRYFEKPLNMKQVKQVLDEISEEHKVGGDITNVSLLDFIQMLVLSRKQKLVEVIDPITKTSGKIYLAFGEIVHAEYLDKLGEEAFYPLMAMKSGHFQELSWEEPAQKSIETSPMRLFMEAARRIDLEDMNLKNMAQIDDMFQSTLAETAVESKPELQKAKEEHDFTIYESGKVLNIQVGSSKKNEVLEILSAFTQNLNESAKMLVLKELTLSVIFESDLVSEINIGPRYPGATAKGLKMGDSMEKAVGLYGTPRLSSNRGVIWDSISVFSQDSETINTIRLA</sequence>
<dbReference type="SMART" id="SM00448">
    <property type="entry name" value="REC"/>
    <property type="match status" value="1"/>
</dbReference>
<feature type="modified residue" description="4-aspartylphosphate" evidence="1">
    <location>
        <position position="417"/>
    </location>
</feature>
<dbReference type="InterPro" id="IPR001789">
    <property type="entry name" value="Sig_transdc_resp-reg_receiver"/>
</dbReference>
<gene>
    <name evidence="4" type="ORF">COW36_21755</name>
</gene>
<evidence type="ECO:0000313" key="4">
    <source>
        <dbReference type="EMBL" id="PIW14395.1"/>
    </source>
</evidence>
<dbReference type="InterPro" id="IPR052048">
    <property type="entry name" value="ST_Response_Regulator"/>
</dbReference>
<dbReference type="SUPFAM" id="SSF52172">
    <property type="entry name" value="CheY-like"/>
    <property type="match status" value="1"/>
</dbReference>
<dbReference type="Proteomes" id="UP000231019">
    <property type="component" value="Unassembled WGS sequence"/>
</dbReference>
<dbReference type="CDD" id="cd00156">
    <property type="entry name" value="REC"/>
    <property type="match status" value="1"/>
</dbReference>
<reference evidence="4 5" key="1">
    <citation type="submission" date="2017-09" db="EMBL/GenBank/DDBJ databases">
        <title>Depth-based differentiation of microbial function through sediment-hosted aquifers and enrichment of novel symbionts in the deep terrestrial subsurface.</title>
        <authorList>
            <person name="Probst A.J."/>
            <person name="Ladd B."/>
            <person name="Jarett J.K."/>
            <person name="Geller-Mcgrath D.E."/>
            <person name="Sieber C.M."/>
            <person name="Emerson J.B."/>
            <person name="Anantharaman K."/>
            <person name="Thomas B.C."/>
            <person name="Malmstrom R."/>
            <person name="Stieglmeier M."/>
            <person name="Klingl A."/>
            <person name="Woyke T."/>
            <person name="Ryan C.M."/>
            <person name="Banfield J.F."/>
        </authorList>
    </citation>
    <scope>NUCLEOTIDE SEQUENCE [LARGE SCALE GENOMIC DNA]</scope>
    <source>
        <strain evidence="4">CG17_big_fil_post_rev_8_21_14_2_50_48_46</strain>
    </source>
</reference>
<dbReference type="GO" id="GO:0000160">
    <property type="term" value="P:phosphorelay signal transduction system"/>
    <property type="evidence" value="ECO:0007669"/>
    <property type="project" value="InterPro"/>
</dbReference>
<dbReference type="PANTHER" id="PTHR43228">
    <property type="entry name" value="TWO-COMPONENT RESPONSE REGULATOR"/>
    <property type="match status" value="1"/>
</dbReference>
<dbReference type="PANTHER" id="PTHR43228:SF1">
    <property type="entry name" value="TWO-COMPONENT RESPONSE REGULATOR ARR22"/>
    <property type="match status" value="1"/>
</dbReference>
<dbReference type="EMBL" id="PFFQ01000060">
    <property type="protein sequence ID" value="PIW14395.1"/>
    <property type="molecule type" value="Genomic_DNA"/>
</dbReference>
<evidence type="ECO:0000313" key="5">
    <source>
        <dbReference type="Proteomes" id="UP000231019"/>
    </source>
</evidence>
<dbReference type="Gene3D" id="3.40.50.2300">
    <property type="match status" value="1"/>
</dbReference>
<dbReference type="PROSITE" id="PS50110">
    <property type="entry name" value="RESPONSE_REGULATORY"/>
    <property type="match status" value="1"/>
</dbReference>
<comment type="caution">
    <text evidence="4">The sequence shown here is derived from an EMBL/GenBank/DDBJ whole genome shotgun (WGS) entry which is preliminary data.</text>
</comment>
<dbReference type="Pfam" id="PF14332">
    <property type="entry name" value="DUF4388"/>
    <property type="match status" value="2"/>
</dbReference>
<proteinExistence type="predicted"/>
<dbReference type="Pfam" id="PF00072">
    <property type="entry name" value="Response_reg"/>
    <property type="match status" value="1"/>
</dbReference>
<accession>A0A2M7FZ63</accession>
<dbReference type="InterPro" id="IPR025497">
    <property type="entry name" value="PatA-like_N"/>
</dbReference>
<dbReference type="AlphaFoldDB" id="A0A2M7FZ63"/>
<dbReference type="Gene3D" id="1.10.287.1490">
    <property type="match status" value="1"/>
</dbReference>
<protein>
    <recommendedName>
        <fullName evidence="3">Response regulatory domain-containing protein</fullName>
    </recommendedName>
</protein>